<dbReference type="EMBL" id="JAOYFB010000003">
    <property type="protein sequence ID" value="KAK4010736.1"/>
    <property type="molecule type" value="Genomic_DNA"/>
</dbReference>
<evidence type="ECO:0000313" key="1">
    <source>
        <dbReference type="EMBL" id="KAK4010736.1"/>
    </source>
</evidence>
<organism evidence="1 2">
    <name type="scientific">Daphnia magna</name>
    <dbReference type="NCBI Taxonomy" id="35525"/>
    <lineage>
        <taxon>Eukaryota</taxon>
        <taxon>Metazoa</taxon>
        <taxon>Ecdysozoa</taxon>
        <taxon>Arthropoda</taxon>
        <taxon>Crustacea</taxon>
        <taxon>Branchiopoda</taxon>
        <taxon>Diplostraca</taxon>
        <taxon>Cladocera</taxon>
        <taxon>Anomopoda</taxon>
        <taxon>Daphniidae</taxon>
        <taxon>Daphnia</taxon>
    </lineage>
</organism>
<reference evidence="1 2" key="1">
    <citation type="journal article" date="2023" name="Nucleic Acids Res.">
        <title>The hologenome of Daphnia magna reveals possible DNA methylation and microbiome-mediated evolution of the host genome.</title>
        <authorList>
            <person name="Chaturvedi A."/>
            <person name="Li X."/>
            <person name="Dhandapani V."/>
            <person name="Marshall H."/>
            <person name="Kissane S."/>
            <person name="Cuenca-Cambronero M."/>
            <person name="Asole G."/>
            <person name="Calvet F."/>
            <person name="Ruiz-Romero M."/>
            <person name="Marangio P."/>
            <person name="Guigo R."/>
            <person name="Rago D."/>
            <person name="Mirbahai L."/>
            <person name="Eastwood N."/>
            <person name="Colbourne J.K."/>
            <person name="Zhou J."/>
            <person name="Mallon E."/>
            <person name="Orsini L."/>
        </authorList>
    </citation>
    <scope>NUCLEOTIDE SEQUENCE [LARGE SCALE GENOMIC DNA]</scope>
    <source>
        <strain evidence="1">LRV0_1</strain>
    </source>
</reference>
<dbReference type="Proteomes" id="UP001234178">
    <property type="component" value="Unassembled WGS sequence"/>
</dbReference>
<evidence type="ECO:0000313" key="2">
    <source>
        <dbReference type="Proteomes" id="UP001234178"/>
    </source>
</evidence>
<keyword evidence="2" id="KW-1185">Reference proteome</keyword>
<protein>
    <submittedName>
        <fullName evidence="1">Uncharacterized protein</fullName>
    </submittedName>
</protein>
<comment type="caution">
    <text evidence="1">The sequence shown here is derived from an EMBL/GenBank/DDBJ whole genome shotgun (WGS) entry which is preliminary data.</text>
</comment>
<accession>A0ABQ9ZCW4</accession>
<sequence length="62" mass="6718">MALYAKLAVLVTVLDAIQQPLSSIKLMQLVSISRVRFVQELDVNGSHKILPIRGSSPLSNAS</sequence>
<name>A0ABQ9ZCW4_9CRUS</name>
<gene>
    <name evidence="1" type="ORF">OUZ56_019868</name>
</gene>
<proteinExistence type="predicted"/>